<keyword evidence="2" id="KW-1185">Reference proteome</keyword>
<dbReference type="EMBL" id="CM055107">
    <property type="protein sequence ID" value="KAJ7527314.1"/>
    <property type="molecule type" value="Genomic_DNA"/>
</dbReference>
<comment type="caution">
    <text evidence="1">The sequence shown here is derived from an EMBL/GenBank/DDBJ whole genome shotgun (WGS) entry which is preliminary data.</text>
</comment>
<evidence type="ECO:0000313" key="1">
    <source>
        <dbReference type="EMBL" id="KAJ7527314.1"/>
    </source>
</evidence>
<dbReference type="Proteomes" id="UP001162992">
    <property type="component" value="Chromosome 16"/>
</dbReference>
<gene>
    <name evidence="1" type="ORF">O6H91_16G048200</name>
</gene>
<evidence type="ECO:0000313" key="2">
    <source>
        <dbReference type="Proteomes" id="UP001162992"/>
    </source>
</evidence>
<accession>A0ACC2BC12</accession>
<proteinExistence type="predicted"/>
<name>A0ACC2BC12_DIPCM</name>
<organism evidence="1 2">
    <name type="scientific">Diphasiastrum complanatum</name>
    <name type="common">Issler's clubmoss</name>
    <name type="synonym">Lycopodium complanatum</name>
    <dbReference type="NCBI Taxonomy" id="34168"/>
    <lineage>
        <taxon>Eukaryota</taxon>
        <taxon>Viridiplantae</taxon>
        <taxon>Streptophyta</taxon>
        <taxon>Embryophyta</taxon>
        <taxon>Tracheophyta</taxon>
        <taxon>Lycopodiopsida</taxon>
        <taxon>Lycopodiales</taxon>
        <taxon>Lycopodiaceae</taxon>
        <taxon>Lycopodioideae</taxon>
        <taxon>Diphasiastrum</taxon>
    </lineage>
</organism>
<reference evidence="2" key="1">
    <citation type="journal article" date="2024" name="Proc. Natl. Acad. Sci. U.S.A.">
        <title>Extraordinary preservation of gene collinearity over three hundred million years revealed in homosporous lycophytes.</title>
        <authorList>
            <person name="Li C."/>
            <person name="Wickell D."/>
            <person name="Kuo L.Y."/>
            <person name="Chen X."/>
            <person name="Nie B."/>
            <person name="Liao X."/>
            <person name="Peng D."/>
            <person name="Ji J."/>
            <person name="Jenkins J."/>
            <person name="Williams M."/>
            <person name="Shu S."/>
            <person name="Plott C."/>
            <person name="Barry K."/>
            <person name="Rajasekar S."/>
            <person name="Grimwood J."/>
            <person name="Han X."/>
            <person name="Sun S."/>
            <person name="Hou Z."/>
            <person name="He W."/>
            <person name="Dai G."/>
            <person name="Sun C."/>
            <person name="Schmutz J."/>
            <person name="Leebens-Mack J.H."/>
            <person name="Li F.W."/>
            <person name="Wang L."/>
        </authorList>
    </citation>
    <scope>NUCLEOTIDE SEQUENCE [LARGE SCALE GENOMIC DNA]</scope>
    <source>
        <strain evidence="2">cv. PW_Plant_1</strain>
    </source>
</reference>
<sequence>MDAFLLKTQTGLQRLQEVKKCFGWSNTVANLSVAIVDGLISATAFFQLLRLRSHNRQVHWTRQMVFHFLIGSANFAFFFHGTGYSLYMVLNLVAACQGWVCWPNACGFIFMAMPQIVFLSTFLLLLSFWVDLCHQATDKEDEEEDEDDDYRILHISQLENFSKSSNHMEKQRKCCCFWRKPRIRSRQKFVIAVVIIISVVTVVFALLIWVGKGDNHIDSPTVAQVYSDLFAIVILLSGGGLAGYGLLLYSKLSRCRSGKTSTDIRKVAGLAVASVVCFSVQSLLVFFTDIPVFTIWSSPQAACHILRLLTFLYYFIGEAIPSVVVLWVMKDVPARSTDSSGHLNFPSFNEGYESLEPDQALLEEWLVPEDDESLIVVPRSWSSEDAKFEVSLTL</sequence>
<protein>
    <submittedName>
        <fullName evidence="1">Uncharacterized protein</fullName>
    </submittedName>
</protein>